<gene>
    <name evidence="1" type="ORF">GCM10011385_38080</name>
</gene>
<proteinExistence type="predicted"/>
<evidence type="ECO:0000313" key="2">
    <source>
        <dbReference type="Proteomes" id="UP000636264"/>
    </source>
</evidence>
<dbReference type="Proteomes" id="UP000636264">
    <property type="component" value="Unassembled WGS sequence"/>
</dbReference>
<dbReference type="AlphaFoldDB" id="A0A916S287"/>
<reference evidence="1" key="2">
    <citation type="submission" date="2020-09" db="EMBL/GenBank/DDBJ databases">
        <authorList>
            <person name="Sun Q."/>
            <person name="Zhou Y."/>
        </authorList>
    </citation>
    <scope>NUCLEOTIDE SEQUENCE</scope>
    <source>
        <strain evidence="1">CGMCC 1.15320</strain>
    </source>
</reference>
<dbReference type="RefSeq" id="WP_188722704.1">
    <property type="nucleotide sequence ID" value="NZ_BMIF01000017.1"/>
</dbReference>
<protein>
    <submittedName>
        <fullName evidence="1">Uncharacterized protein</fullName>
    </submittedName>
</protein>
<sequence length="85" mass="9678">MFVTVADLRAKIEEDMRLSSAEYQNEAWAEAQLAGIEPEIMAESAFSTALRELGKTHDEEELLMLLDELRDRVVSGEFLDARTHH</sequence>
<dbReference type="EMBL" id="BMIF01000017">
    <property type="protein sequence ID" value="GGA80218.1"/>
    <property type="molecule type" value="Genomic_DNA"/>
</dbReference>
<organism evidence="1 2">
    <name type="scientific">Nitratireductor aestuarii</name>
    <dbReference type="NCBI Taxonomy" id="1735103"/>
    <lineage>
        <taxon>Bacteria</taxon>
        <taxon>Pseudomonadati</taxon>
        <taxon>Pseudomonadota</taxon>
        <taxon>Alphaproteobacteria</taxon>
        <taxon>Hyphomicrobiales</taxon>
        <taxon>Phyllobacteriaceae</taxon>
        <taxon>Nitratireductor</taxon>
    </lineage>
</organism>
<comment type="caution">
    <text evidence="1">The sequence shown here is derived from an EMBL/GenBank/DDBJ whole genome shotgun (WGS) entry which is preliminary data.</text>
</comment>
<name>A0A916S287_9HYPH</name>
<accession>A0A916S287</accession>
<evidence type="ECO:0000313" key="1">
    <source>
        <dbReference type="EMBL" id="GGA80218.1"/>
    </source>
</evidence>
<reference evidence="1" key="1">
    <citation type="journal article" date="2014" name="Int. J. Syst. Evol. Microbiol.">
        <title>Complete genome sequence of Corynebacterium casei LMG S-19264T (=DSM 44701T), isolated from a smear-ripened cheese.</title>
        <authorList>
            <consortium name="US DOE Joint Genome Institute (JGI-PGF)"/>
            <person name="Walter F."/>
            <person name="Albersmeier A."/>
            <person name="Kalinowski J."/>
            <person name="Ruckert C."/>
        </authorList>
    </citation>
    <scope>NUCLEOTIDE SEQUENCE</scope>
    <source>
        <strain evidence="1">CGMCC 1.15320</strain>
    </source>
</reference>
<keyword evidence="2" id="KW-1185">Reference proteome</keyword>